<keyword evidence="2" id="KW-0805">Transcription regulation</keyword>
<dbReference type="GO" id="GO:0043565">
    <property type="term" value="F:sequence-specific DNA binding"/>
    <property type="evidence" value="ECO:0007669"/>
    <property type="project" value="TreeGrafter"/>
</dbReference>
<dbReference type="InterPro" id="IPR005119">
    <property type="entry name" value="LysR_subst-bd"/>
</dbReference>
<dbReference type="Pfam" id="PF00126">
    <property type="entry name" value="HTH_1"/>
    <property type="match status" value="1"/>
</dbReference>
<evidence type="ECO:0000313" key="6">
    <source>
        <dbReference type="EMBL" id="CDG21999.1"/>
    </source>
</evidence>
<dbReference type="PANTHER" id="PTHR30537">
    <property type="entry name" value="HTH-TYPE TRANSCRIPTIONAL REGULATOR"/>
    <property type="match status" value="1"/>
</dbReference>
<dbReference type="PRINTS" id="PR00039">
    <property type="entry name" value="HTHLYSR"/>
</dbReference>
<dbReference type="AlphaFoldDB" id="A0A068R4N2"/>
<dbReference type="InterPro" id="IPR036390">
    <property type="entry name" value="WH_DNA-bd_sf"/>
</dbReference>
<dbReference type="InterPro" id="IPR036388">
    <property type="entry name" value="WH-like_DNA-bd_sf"/>
</dbReference>
<dbReference type="PROSITE" id="PS50931">
    <property type="entry name" value="HTH_LYSR"/>
    <property type="match status" value="1"/>
</dbReference>
<dbReference type="InterPro" id="IPR058163">
    <property type="entry name" value="LysR-type_TF_proteobact-type"/>
</dbReference>
<gene>
    <name evidence="6" type="ORF">XPG1_2344</name>
</gene>
<evidence type="ECO:0000256" key="4">
    <source>
        <dbReference type="ARBA" id="ARBA00023163"/>
    </source>
</evidence>
<sequence length="309" mass="34410">MAPNDPFRYIIVFLYVTEAGSFTLAAERLGMSKSGVAKSIARLENSLGVRLFNRTTRRLSLTDEGKAYSQGCSRILSDIQDMQAEISTRKITPSGRLRVDLPVVFGKRWVLPILFKVMNDYPTLELDISLNDRRVDLIDDGIDLAIRIGALDESATLVAKSLGIQKAVVCASPSYLKKYGSPNIIDDLHNHLCINFGNNNQNLPWKFFDKNNKKHNIKVPGVISLNNSEAILDAALNGYGIAMLADWLVYNQLQSGQLIKLLPDIKTQGFPIHAIWPKNKLLSSKVRVVIDALSDSFIPLAPWEVTDNE</sequence>
<dbReference type="GO" id="GO:0006351">
    <property type="term" value="P:DNA-templated transcription"/>
    <property type="evidence" value="ECO:0007669"/>
    <property type="project" value="TreeGrafter"/>
</dbReference>
<dbReference type="HOGENOM" id="CLU_039613_16_0_6"/>
<dbReference type="SUPFAM" id="SSF53850">
    <property type="entry name" value="Periplasmic binding protein-like II"/>
    <property type="match status" value="1"/>
</dbReference>
<dbReference type="FunFam" id="3.40.190.290:FF:000001">
    <property type="entry name" value="Transcriptional regulator, LysR family"/>
    <property type="match status" value="1"/>
</dbReference>
<comment type="similarity">
    <text evidence="1">Belongs to the LysR transcriptional regulatory family.</text>
</comment>
<evidence type="ECO:0000256" key="2">
    <source>
        <dbReference type="ARBA" id="ARBA00023015"/>
    </source>
</evidence>
<name>A0A068R4N2_9GAMM</name>
<evidence type="ECO:0000256" key="1">
    <source>
        <dbReference type="ARBA" id="ARBA00009437"/>
    </source>
</evidence>
<keyword evidence="4" id="KW-0804">Transcription</keyword>
<dbReference type="CDD" id="cd08475">
    <property type="entry name" value="PBP2_CrgA_like_6"/>
    <property type="match status" value="1"/>
</dbReference>
<keyword evidence="3" id="KW-0238">DNA-binding</keyword>
<evidence type="ECO:0000259" key="5">
    <source>
        <dbReference type="PROSITE" id="PS50931"/>
    </source>
</evidence>
<feature type="domain" description="HTH lysR-type" evidence="5">
    <location>
        <begin position="5"/>
        <end position="62"/>
    </location>
</feature>
<dbReference type="STRING" id="1354304.XPG1_2344"/>
<dbReference type="KEGG" id="xpo:XPG1_2344"/>
<keyword evidence="7" id="KW-1185">Reference proteome</keyword>
<evidence type="ECO:0000313" key="7">
    <source>
        <dbReference type="Proteomes" id="UP000032735"/>
    </source>
</evidence>
<dbReference type="Pfam" id="PF03466">
    <property type="entry name" value="LysR_substrate"/>
    <property type="match status" value="1"/>
</dbReference>
<dbReference type="InterPro" id="IPR000847">
    <property type="entry name" value="LysR_HTH_N"/>
</dbReference>
<dbReference type="PANTHER" id="PTHR30537:SF5">
    <property type="entry name" value="HTH-TYPE TRANSCRIPTIONAL ACTIVATOR TTDR-RELATED"/>
    <property type="match status" value="1"/>
</dbReference>
<dbReference type="RefSeq" id="WP_045959039.1">
    <property type="nucleotide sequence ID" value="NZ_FO704551.1"/>
</dbReference>
<organism evidence="6 7">
    <name type="scientific">Xenorhabdus poinarii G6</name>
    <dbReference type="NCBI Taxonomy" id="1354304"/>
    <lineage>
        <taxon>Bacteria</taxon>
        <taxon>Pseudomonadati</taxon>
        <taxon>Pseudomonadota</taxon>
        <taxon>Gammaproteobacteria</taxon>
        <taxon>Enterobacterales</taxon>
        <taxon>Morganellaceae</taxon>
        <taxon>Xenorhabdus</taxon>
    </lineage>
</organism>
<dbReference type="OrthoDB" id="9110639at2"/>
<accession>A0A068R4N2</accession>
<dbReference type="Proteomes" id="UP000032735">
    <property type="component" value="Chromosome"/>
</dbReference>
<proteinExistence type="inferred from homology"/>
<dbReference type="GO" id="GO:0003700">
    <property type="term" value="F:DNA-binding transcription factor activity"/>
    <property type="evidence" value="ECO:0007669"/>
    <property type="project" value="InterPro"/>
</dbReference>
<protein>
    <submittedName>
        <fullName evidence="6">Transcriptional regulator, LysR family</fullName>
    </submittedName>
</protein>
<dbReference type="Gene3D" id="3.40.190.290">
    <property type="match status" value="1"/>
</dbReference>
<dbReference type="Gene3D" id="1.10.10.10">
    <property type="entry name" value="Winged helix-like DNA-binding domain superfamily/Winged helix DNA-binding domain"/>
    <property type="match status" value="1"/>
</dbReference>
<evidence type="ECO:0000256" key="3">
    <source>
        <dbReference type="ARBA" id="ARBA00023125"/>
    </source>
</evidence>
<dbReference type="EMBL" id="FO704551">
    <property type="protein sequence ID" value="CDG21999.1"/>
    <property type="molecule type" value="Genomic_DNA"/>
</dbReference>
<dbReference type="FunFam" id="1.10.10.10:FF:000001">
    <property type="entry name" value="LysR family transcriptional regulator"/>
    <property type="match status" value="1"/>
</dbReference>
<reference evidence="6 7" key="1">
    <citation type="submission" date="2013-07" db="EMBL/GenBank/DDBJ databases">
        <authorList>
            <person name="Genoscope - CEA"/>
        </authorList>
    </citation>
    <scope>NUCLEOTIDE SEQUENCE [LARGE SCALE GENOMIC DNA]</scope>
    <source>
        <strain evidence="6 7">G6</strain>
    </source>
</reference>
<dbReference type="SUPFAM" id="SSF46785">
    <property type="entry name" value="Winged helix' DNA-binding domain"/>
    <property type="match status" value="1"/>
</dbReference>